<feature type="domain" description="Zn(2)-C6 fungal-type" evidence="3">
    <location>
        <begin position="27"/>
        <end position="57"/>
    </location>
</feature>
<gene>
    <name evidence="4" type="primary">UPC2_2</name>
    <name evidence="4" type="ORF">LTR09_011518</name>
</gene>
<evidence type="ECO:0000313" key="5">
    <source>
        <dbReference type="Proteomes" id="UP001271007"/>
    </source>
</evidence>
<evidence type="ECO:0000256" key="1">
    <source>
        <dbReference type="ARBA" id="ARBA00023242"/>
    </source>
</evidence>
<protein>
    <submittedName>
        <fullName evidence="4">Transcription factor</fullName>
    </submittedName>
</protein>
<feature type="compositionally biased region" description="Basic residues" evidence="2">
    <location>
        <begin position="16"/>
        <end position="26"/>
    </location>
</feature>
<comment type="caution">
    <text evidence="4">The sequence shown here is derived from an EMBL/GenBank/DDBJ whole genome shotgun (WGS) entry which is preliminary data.</text>
</comment>
<organism evidence="4 5">
    <name type="scientific">Extremus antarcticus</name>
    <dbReference type="NCBI Taxonomy" id="702011"/>
    <lineage>
        <taxon>Eukaryota</taxon>
        <taxon>Fungi</taxon>
        <taxon>Dikarya</taxon>
        <taxon>Ascomycota</taxon>
        <taxon>Pezizomycotina</taxon>
        <taxon>Dothideomycetes</taxon>
        <taxon>Dothideomycetidae</taxon>
        <taxon>Mycosphaerellales</taxon>
        <taxon>Extremaceae</taxon>
        <taxon>Extremus</taxon>
    </lineage>
</organism>
<evidence type="ECO:0000313" key="4">
    <source>
        <dbReference type="EMBL" id="KAK3047093.1"/>
    </source>
</evidence>
<dbReference type="AlphaFoldDB" id="A0AAJ0DBY0"/>
<dbReference type="PROSITE" id="PS00463">
    <property type="entry name" value="ZN2_CY6_FUNGAL_1"/>
    <property type="match status" value="1"/>
</dbReference>
<sequence length="440" mass="48686">MVTLDTQLGPDTPSFRIKRSHRKSRTGCQTCKRRRVKCDEGQPGCNVCKRRGLECSYKQQQPNHAPTTPDSANGGVAVPRQSSSGPKSASTCSSPTSPLAAPSTIGVLETELMQHYLGHSVSTFHKSSASSQEVWRSLVPALAYGSDTIRYGMLTLAALCLLHDTQNDPERAYKYLQTAEYYGEQFVEGSSKQMRELKPVDIDSNLVCARLLTVLGCAWFRVHQHLNGVSITEAPAWTWMHLLRGAGVVHLYYRDSPESMREVLAKDLVWSTPYCAGEAHSSETNAALQLIKSTREERFAALYNAVAVRASSMNESQAEAARGAISTLEMVTSLICSEVNQTLMRSILIWPSEVSKTFVEMLIGGELLALAIHAHWLMLVVLVQEAWYMDDMGRHGLREIFELCDAELPADVERSLLEWPRRMLSVCDNSVQGDGGTSSK</sequence>
<dbReference type="SMART" id="SM00066">
    <property type="entry name" value="GAL4"/>
    <property type="match status" value="1"/>
</dbReference>
<keyword evidence="1" id="KW-0539">Nucleus</keyword>
<dbReference type="Gene3D" id="4.10.240.10">
    <property type="entry name" value="Zn(2)-C6 fungal-type DNA-binding domain"/>
    <property type="match status" value="1"/>
</dbReference>
<dbReference type="InterPro" id="IPR053157">
    <property type="entry name" value="Sterol_Uptake_Regulator"/>
</dbReference>
<dbReference type="PROSITE" id="PS50048">
    <property type="entry name" value="ZN2_CY6_FUNGAL_2"/>
    <property type="match status" value="1"/>
</dbReference>
<feature type="region of interest" description="Disordered" evidence="2">
    <location>
        <begin position="59"/>
        <end position="100"/>
    </location>
</feature>
<keyword evidence="5" id="KW-1185">Reference proteome</keyword>
<feature type="region of interest" description="Disordered" evidence="2">
    <location>
        <begin position="1"/>
        <end position="26"/>
    </location>
</feature>
<dbReference type="InterPro" id="IPR036864">
    <property type="entry name" value="Zn2-C6_fun-type_DNA-bd_sf"/>
</dbReference>
<feature type="compositionally biased region" description="Polar residues" evidence="2">
    <location>
        <begin position="59"/>
        <end position="71"/>
    </location>
</feature>
<name>A0AAJ0DBY0_9PEZI</name>
<dbReference type="PANTHER" id="PTHR47784">
    <property type="entry name" value="STEROL UPTAKE CONTROL PROTEIN 2"/>
    <property type="match status" value="1"/>
</dbReference>
<proteinExistence type="predicted"/>
<dbReference type="Pfam" id="PF00172">
    <property type="entry name" value="Zn_clus"/>
    <property type="match status" value="1"/>
</dbReference>
<reference evidence="4" key="1">
    <citation type="submission" date="2023-04" db="EMBL/GenBank/DDBJ databases">
        <title>Black Yeasts Isolated from many extreme environments.</title>
        <authorList>
            <person name="Coleine C."/>
            <person name="Stajich J.E."/>
            <person name="Selbmann L."/>
        </authorList>
    </citation>
    <scope>NUCLEOTIDE SEQUENCE</scope>
    <source>
        <strain evidence="4">CCFEE 5312</strain>
    </source>
</reference>
<accession>A0AAJ0DBY0</accession>
<dbReference type="PANTHER" id="PTHR47784:SF5">
    <property type="entry name" value="STEROL UPTAKE CONTROL PROTEIN 2"/>
    <property type="match status" value="1"/>
</dbReference>
<dbReference type="SUPFAM" id="SSF57701">
    <property type="entry name" value="Zn2/Cys6 DNA-binding domain"/>
    <property type="match status" value="1"/>
</dbReference>
<evidence type="ECO:0000256" key="2">
    <source>
        <dbReference type="SAM" id="MobiDB-lite"/>
    </source>
</evidence>
<evidence type="ECO:0000259" key="3">
    <source>
        <dbReference type="PROSITE" id="PS50048"/>
    </source>
</evidence>
<dbReference type="Proteomes" id="UP001271007">
    <property type="component" value="Unassembled WGS sequence"/>
</dbReference>
<dbReference type="EMBL" id="JAWDJX010000069">
    <property type="protein sequence ID" value="KAK3047093.1"/>
    <property type="molecule type" value="Genomic_DNA"/>
</dbReference>
<dbReference type="GO" id="GO:0008270">
    <property type="term" value="F:zinc ion binding"/>
    <property type="evidence" value="ECO:0007669"/>
    <property type="project" value="InterPro"/>
</dbReference>
<dbReference type="CDD" id="cd00067">
    <property type="entry name" value="GAL4"/>
    <property type="match status" value="1"/>
</dbReference>
<feature type="compositionally biased region" description="Low complexity" evidence="2">
    <location>
        <begin position="88"/>
        <end position="100"/>
    </location>
</feature>
<dbReference type="GO" id="GO:0001228">
    <property type="term" value="F:DNA-binding transcription activator activity, RNA polymerase II-specific"/>
    <property type="evidence" value="ECO:0007669"/>
    <property type="project" value="TreeGrafter"/>
</dbReference>
<dbReference type="InterPro" id="IPR001138">
    <property type="entry name" value="Zn2Cys6_DnaBD"/>
</dbReference>